<evidence type="ECO:0000313" key="1">
    <source>
        <dbReference type="EMBL" id="GIY71289.1"/>
    </source>
</evidence>
<dbReference type="Proteomes" id="UP001054945">
    <property type="component" value="Unassembled WGS sequence"/>
</dbReference>
<dbReference type="AlphaFoldDB" id="A0AAV4VMV7"/>
<sequence length="76" mass="8452">MELGGSYYHTIKEVKVSTSNGDFHTSLTVVPRPKNEIAILILKRNNSPAATSQLTSLGIKDWDIFLTENRECGWSA</sequence>
<dbReference type="EMBL" id="BPLR01014779">
    <property type="protein sequence ID" value="GIY71289.1"/>
    <property type="molecule type" value="Genomic_DNA"/>
</dbReference>
<name>A0AAV4VMV7_CAEEX</name>
<proteinExistence type="predicted"/>
<evidence type="ECO:0000313" key="2">
    <source>
        <dbReference type="Proteomes" id="UP001054945"/>
    </source>
</evidence>
<keyword evidence="2" id="KW-1185">Reference proteome</keyword>
<organism evidence="1 2">
    <name type="scientific">Caerostris extrusa</name>
    <name type="common">Bark spider</name>
    <name type="synonym">Caerostris bankana</name>
    <dbReference type="NCBI Taxonomy" id="172846"/>
    <lineage>
        <taxon>Eukaryota</taxon>
        <taxon>Metazoa</taxon>
        <taxon>Ecdysozoa</taxon>
        <taxon>Arthropoda</taxon>
        <taxon>Chelicerata</taxon>
        <taxon>Arachnida</taxon>
        <taxon>Araneae</taxon>
        <taxon>Araneomorphae</taxon>
        <taxon>Entelegynae</taxon>
        <taxon>Araneoidea</taxon>
        <taxon>Araneidae</taxon>
        <taxon>Caerostris</taxon>
    </lineage>
</organism>
<accession>A0AAV4VMV7</accession>
<gene>
    <name evidence="1" type="ORF">CEXT_759081</name>
</gene>
<protein>
    <submittedName>
        <fullName evidence="1">Uncharacterized protein</fullName>
    </submittedName>
</protein>
<reference evidence="1 2" key="1">
    <citation type="submission" date="2021-06" db="EMBL/GenBank/DDBJ databases">
        <title>Caerostris extrusa draft genome.</title>
        <authorList>
            <person name="Kono N."/>
            <person name="Arakawa K."/>
        </authorList>
    </citation>
    <scope>NUCLEOTIDE SEQUENCE [LARGE SCALE GENOMIC DNA]</scope>
</reference>
<comment type="caution">
    <text evidence="1">The sequence shown here is derived from an EMBL/GenBank/DDBJ whole genome shotgun (WGS) entry which is preliminary data.</text>
</comment>